<feature type="chain" id="PRO_5015181702" evidence="2">
    <location>
        <begin position="27"/>
        <end position="312"/>
    </location>
</feature>
<dbReference type="OrthoDB" id="9809788at2"/>
<dbReference type="Pfam" id="PF06904">
    <property type="entry name" value="Extensin-like_C"/>
    <property type="match status" value="1"/>
</dbReference>
<proteinExistence type="predicted"/>
<organism evidence="4 5">
    <name type="scientific">Kumtagia ephedrae</name>
    <dbReference type="NCBI Taxonomy" id="2116701"/>
    <lineage>
        <taxon>Bacteria</taxon>
        <taxon>Pseudomonadati</taxon>
        <taxon>Pseudomonadota</taxon>
        <taxon>Alphaproteobacteria</taxon>
        <taxon>Hyphomicrobiales</taxon>
        <taxon>Phyllobacteriaceae</taxon>
        <taxon>Kumtagia</taxon>
    </lineage>
</organism>
<gene>
    <name evidence="4" type="ORF">C7I84_11265</name>
</gene>
<evidence type="ECO:0000259" key="3">
    <source>
        <dbReference type="Pfam" id="PF06904"/>
    </source>
</evidence>
<evidence type="ECO:0000313" key="4">
    <source>
        <dbReference type="EMBL" id="PSJ60548.1"/>
    </source>
</evidence>
<dbReference type="EMBL" id="PXYK01000009">
    <property type="protein sequence ID" value="PSJ60548.1"/>
    <property type="molecule type" value="Genomic_DNA"/>
</dbReference>
<keyword evidence="5" id="KW-1185">Reference proteome</keyword>
<evidence type="ECO:0000313" key="5">
    <source>
        <dbReference type="Proteomes" id="UP000241229"/>
    </source>
</evidence>
<reference evidence="4 5" key="1">
    <citation type="submission" date="2018-03" db="EMBL/GenBank/DDBJ databases">
        <title>The draft genome of Mesorhizobium sp. 6GN-30.</title>
        <authorList>
            <person name="Liu L."/>
            <person name="Li L."/>
            <person name="Wang T."/>
            <person name="Zhang X."/>
            <person name="Liang L."/>
        </authorList>
    </citation>
    <scope>NUCLEOTIDE SEQUENCE [LARGE SCALE GENOMIC DNA]</scope>
    <source>
        <strain evidence="4 5">6GN30</strain>
    </source>
</reference>
<feature type="compositionally biased region" description="Pro residues" evidence="1">
    <location>
        <begin position="114"/>
        <end position="123"/>
    </location>
</feature>
<name>A0A2P7SDI6_9HYPH</name>
<dbReference type="InterPro" id="IPR009683">
    <property type="entry name" value="Extensin-like_C"/>
</dbReference>
<protein>
    <submittedName>
        <fullName evidence="4">Extensin family protein</fullName>
    </submittedName>
</protein>
<sequence length="312" mass="32158">MDARTLAARAALPCLCAVLAAVPAVAQQLPDTVPVPQVHAPPAGNVAPQRPGDAPVPEPRPDRPSDTAAKEPSAPAAPGPRDKDAQQDAVDTPAVAPIPPSGPPRPDAAGNVPTPEPVTPPDPRSAERPASTMPAEEAACRQRLRARGVDFADRPAEHDESGCSLPYPMAVSGLGGGVALEPEALMNCAMAEAAARFAADVIAPTAKREFGAPLTSIAQASGYVCRPRNGSTKLSEHAFGNALDIASFTLTGSKRIDVILRPQETEARFLGTLRKAACGPFKTVLGPGSDADHATHLHLDLAPRRNGGTVCD</sequence>
<feature type="domain" description="Extensin-like C-terminal" evidence="3">
    <location>
        <begin position="139"/>
        <end position="311"/>
    </location>
</feature>
<keyword evidence="2" id="KW-0732">Signal</keyword>
<accession>A0A2P7SDI6</accession>
<dbReference type="Proteomes" id="UP000241229">
    <property type="component" value="Unassembled WGS sequence"/>
</dbReference>
<feature type="region of interest" description="Disordered" evidence="1">
    <location>
        <begin position="36"/>
        <end position="137"/>
    </location>
</feature>
<feature type="compositionally biased region" description="Pro residues" evidence="1">
    <location>
        <begin position="96"/>
        <end position="106"/>
    </location>
</feature>
<evidence type="ECO:0000256" key="2">
    <source>
        <dbReference type="SAM" id="SignalP"/>
    </source>
</evidence>
<dbReference type="AlphaFoldDB" id="A0A2P7SDI6"/>
<evidence type="ECO:0000256" key="1">
    <source>
        <dbReference type="SAM" id="MobiDB-lite"/>
    </source>
</evidence>
<feature type="compositionally biased region" description="Basic and acidic residues" evidence="1">
    <location>
        <begin position="59"/>
        <end position="69"/>
    </location>
</feature>
<feature type="signal peptide" evidence="2">
    <location>
        <begin position="1"/>
        <end position="26"/>
    </location>
</feature>
<comment type="caution">
    <text evidence="4">The sequence shown here is derived from an EMBL/GenBank/DDBJ whole genome shotgun (WGS) entry which is preliminary data.</text>
</comment>